<evidence type="ECO:0000313" key="3">
    <source>
        <dbReference type="Proteomes" id="UP000245391"/>
    </source>
</evidence>
<dbReference type="AlphaFoldDB" id="A0A317F3V3"/>
<accession>A0A317F3V3</accession>
<dbReference type="EMBL" id="QGNY01000003">
    <property type="protein sequence ID" value="PWS32168.1"/>
    <property type="molecule type" value="Genomic_DNA"/>
</dbReference>
<evidence type="ECO:0000256" key="1">
    <source>
        <dbReference type="SAM" id="SignalP"/>
    </source>
</evidence>
<comment type="caution">
    <text evidence="2">The sequence shown here is derived from an EMBL/GenBank/DDBJ whole genome shotgun (WGS) entry which is preliminary data.</text>
</comment>
<dbReference type="Proteomes" id="UP000245391">
    <property type="component" value="Unassembled WGS sequence"/>
</dbReference>
<feature type="signal peptide" evidence="1">
    <location>
        <begin position="1"/>
        <end position="23"/>
    </location>
</feature>
<keyword evidence="3" id="KW-1185">Reference proteome</keyword>
<reference evidence="3" key="1">
    <citation type="submission" date="2018-05" db="EMBL/GenBank/DDBJ databases">
        <title>Pedobacter paludis sp. nov., isolated from wetland soil.</title>
        <authorList>
            <person name="Zhang Y."/>
        </authorList>
    </citation>
    <scope>NUCLEOTIDE SEQUENCE [LARGE SCALE GENOMIC DNA]</scope>
    <source>
        <strain evidence="3">R-8</strain>
    </source>
</reference>
<organism evidence="2 3">
    <name type="scientific">Pedobacter paludis</name>
    <dbReference type="NCBI Taxonomy" id="2203212"/>
    <lineage>
        <taxon>Bacteria</taxon>
        <taxon>Pseudomonadati</taxon>
        <taxon>Bacteroidota</taxon>
        <taxon>Sphingobacteriia</taxon>
        <taxon>Sphingobacteriales</taxon>
        <taxon>Sphingobacteriaceae</taxon>
        <taxon>Pedobacter</taxon>
    </lineage>
</organism>
<gene>
    <name evidence="2" type="ORF">DF947_10380</name>
</gene>
<keyword evidence="1" id="KW-0732">Signal</keyword>
<protein>
    <recommendedName>
        <fullName evidence="4">Carboxypeptidase-like regulatory domain-containing protein</fullName>
    </recommendedName>
</protein>
<sequence length="238" mass="27759">MKAFSLPIILFIYLIFGANFSHAQDFLAKGVIIEKGTNIRIALCVVTNKRTKKAVGSNDLGMYQIKAEVGDTLLIEKRNFIDQEIIVRDHKDVIVYLVRASTTLDEVTIKGKTKKEDLDEIRREFKRQGSFYEGKPPLMLLNPISGSPLTFFYELFGKTPAKARRFRKYYDNEIKLMQIDRFFNKTLIQKYTDFEGRNLDKFMLDYSPTIEMVKNWNNYDAVNYIRVSAKKYTDTLKN</sequence>
<dbReference type="RefSeq" id="WP_109929617.1">
    <property type="nucleotide sequence ID" value="NZ_QGNY01000003.1"/>
</dbReference>
<evidence type="ECO:0000313" key="2">
    <source>
        <dbReference type="EMBL" id="PWS32168.1"/>
    </source>
</evidence>
<name>A0A317F3V3_9SPHI</name>
<proteinExistence type="predicted"/>
<dbReference type="OrthoDB" id="789400at2"/>
<feature type="chain" id="PRO_5016378659" description="Carboxypeptidase-like regulatory domain-containing protein" evidence="1">
    <location>
        <begin position="24"/>
        <end position="238"/>
    </location>
</feature>
<evidence type="ECO:0008006" key="4">
    <source>
        <dbReference type="Google" id="ProtNLM"/>
    </source>
</evidence>